<protein>
    <submittedName>
        <fullName evidence="10">ABC transporter permease</fullName>
    </submittedName>
</protein>
<comment type="subcellular location">
    <subcellularLocation>
        <location evidence="1">Cell membrane</location>
        <topology evidence="1">Multi-pass membrane protein</topology>
    </subcellularLocation>
</comment>
<dbReference type="InterPro" id="IPR003838">
    <property type="entry name" value="ABC3_permease_C"/>
</dbReference>
<dbReference type="Pfam" id="PF02687">
    <property type="entry name" value="FtsX"/>
    <property type="match status" value="1"/>
</dbReference>
<gene>
    <name evidence="10" type="ORF">CRV08_03015</name>
</gene>
<evidence type="ECO:0000256" key="3">
    <source>
        <dbReference type="ARBA" id="ARBA00022475"/>
    </source>
</evidence>
<evidence type="ECO:0000256" key="6">
    <source>
        <dbReference type="ARBA" id="ARBA00023136"/>
    </source>
</evidence>
<evidence type="ECO:0000256" key="2">
    <source>
        <dbReference type="ARBA" id="ARBA00005236"/>
    </source>
</evidence>
<feature type="transmembrane region" description="Helical" evidence="7">
    <location>
        <begin position="25"/>
        <end position="44"/>
    </location>
</feature>
<evidence type="ECO:0000313" key="11">
    <source>
        <dbReference type="Proteomes" id="UP000290172"/>
    </source>
</evidence>
<comment type="caution">
    <text evidence="10">The sequence shown here is derived from an EMBL/GenBank/DDBJ whole genome shotgun (WGS) entry which is preliminary data.</text>
</comment>
<keyword evidence="5 7" id="KW-1133">Transmembrane helix</keyword>
<evidence type="ECO:0000256" key="1">
    <source>
        <dbReference type="ARBA" id="ARBA00004651"/>
    </source>
</evidence>
<reference evidence="10 11" key="1">
    <citation type="submission" date="2017-10" db="EMBL/GenBank/DDBJ databases">
        <title>Genomics of the genus Arcobacter.</title>
        <authorList>
            <person name="Perez-Cataluna A."/>
            <person name="Figueras M.J."/>
        </authorList>
    </citation>
    <scope>NUCLEOTIDE SEQUENCE [LARGE SCALE GENOMIC DNA]</scope>
    <source>
        <strain evidence="10 11">CECT 8993</strain>
    </source>
</reference>
<dbReference type="InterPro" id="IPR025857">
    <property type="entry name" value="MacB_PCD"/>
</dbReference>
<evidence type="ECO:0000256" key="4">
    <source>
        <dbReference type="ARBA" id="ARBA00022692"/>
    </source>
</evidence>
<dbReference type="Pfam" id="PF12704">
    <property type="entry name" value="MacB_PCD"/>
    <property type="match status" value="1"/>
</dbReference>
<proteinExistence type="inferred from homology"/>
<dbReference type="RefSeq" id="WP_128978926.1">
    <property type="nucleotide sequence ID" value="NZ_PDKJ01000002.1"/>
</dbReference>
<keyword evidence="4 7" id="KW-0812">Transmembrane</keyword>
<dbReference type="AlphaFoldDB" id="A0A4Q0YGF4"/>
<sequence>MKNKINLYLIEYAINSILRQKFKNIFILFILILLTSLLASIFFISNSIKYELNSTLKALPQITVQKLKAGRHYDINTNVVDEIINIAGVTDAIPRVWGYYYFANLGANFSIIGIDEYENQYKTSLNKIIKEFDFAKALENNSMIVGEGVKKALNENYYNEYFNFIKPDGTFKKVNIAGVFKSSLELESNDTILLPKELALEIFGMDDSKATDIVVKVANPEEIPTVANKIKLLYPDTRVITNKDLEISYQNIFDYKGGIFLALFIVAIFTFFIIVYDKASGLSSEEKREIGVLKALGWKIEDVLKEKFYESFIISFFGYIFGVLIALTFVYVFNAPLLSNLFSGYSELKTSFQLPFVLDVNTLFLLFFLTVPIYIASTIIPSWRSATIETDKVLR</sequence>
<feature type="transmembrane region" description="Helical" evidence="7">
    <location>
        <begin position="312"/>
        <end position="333"/>
    </location>
</feature>
<dbReference type="Proteomes" id="UP000290172">
    <property type="component" value="Unassembled WGS sequence"/>
</dbReference>
<evidence type="ECO:0000259" key="8">
    <source>
        <dbReference type="Pfam" id="PF02687"/>
    </source>
</evidence>
<feature type="transmembrane region" description="Helical" evidence="7">
    <location>
        <begin position="257"/>
        <end position="276"/>
    </location>
</feature>
<evidence type="ECO:0000259" key="9">
    <source>
        <dbReference type="Pfam" id="PF12704"/>
    </source>
</evidence>
<comment type="similarity">
    <text evidence="2">Belongs to the ABC-4 integral membrane protein family. LolC/E subfamily.</text>
</comment>
<accession>A0A4Q0YGF4</accession>
<dbReference type="GO" id="GO:0098797">
    <property type="term" value="C:plasma membrane protein complex"/>
    <property type="evidence" value="ECO:0007669"/>
    <property type="project" value="TreeGrafter"/>
</dbReference>
<dbReference type="PANTHER" id="PTHR30489">
    <property type="entry name" value="LIPOPROTEIN-RELEASING SYSTEM TRANSMEMBRANE PROTEIN LOLE"/>
    <property type="match status" value="1"/>
</dbReference>
<dbReference type="EMBL" id="PDKJ01000002">
    <property type="protein sequence ID" value="RXJ69690.1"/>
    <property type="molecule type" value="Genomic_DNA"/>
</dbReference>
<evidence type="ECO:0000256" key="5">
    <source>
        <dbReference type="ARBA" id="ARBA00022989"/>
    </source>
</evidence>
<dbReference type="GO" id="GO:0044874">
    <property type="term" value="P:lipoprotein localization to outer membrane"/>
    <property type="evidence" value="ECO:0007669"/>
    <property type="project" value="TreeGrafter"/>
</dbReference>
<name>A0A4Q0YGF4_9BACT</name>
<feature type="domain" description="MacB-like periplasmic core" evidence="9">
    <location>
        <begin position="31"/>
        <end position="231"/>
    </location>
</feature>
<feature type="transmembrane region" description="Helical" evidence="7">
    <location>
        <begin position="353"/>
        <end position="375"/>
    </location>
</feature>
<evidence type="ECO:0000256" key="7">
    <source>
        <dbReference type="SAM" id="Phobius"/>
    </source>
</evidence>
<keyword evidence="3" id="KW-1003">Cell membrane</keyword>
<organism evidence="10 11">
    <name type="scientific">Halarcobacter ebronensis</name>
    <dbReference type="NCBI Taxonomy" id="1462615"/>
    <lineage>
        <taxon>Bacteria</taxon>
        <taxon>Pseudomonadati</taxon>
        <taxon>Campylobacterota</taxon>
        <taxon>Epsilonproteobacteria</taxon>
        <taxon>Campylobacterales</taxon>
        <taxon>Arcobacteraceae</taxon>
        <taxon>Halarcobacter</taxon>
    </lineage>
</organism>
<keyword evidence="6 7" id="KW-0472">Membrane</keyword>
<evidence type="ECO:0000313" key="10">
    <source>
        <dbReference type="EMBL" id="RXJ69690.1"/>
    </source>
</evidence>
<dbReference type="InterPro" id="IPR051447">
    <property type="entry name" value="Lipoprotein-release_system"/>
</dbReference>
<feature type="domain" description="ABC3 transporter permease C-terminal" evidence="8">
    <location>
        <begin position="261"/>
        <end position="389"/>
    </location>
</feature>
<dbReference type="PANTHER" id="PTHR30489:SF0">
    <property type="entry name" value="LIPOPROTEIN-RELEASING SYSTEM TRANSMEMBRANE PROTEIN LOLE"/>
    <property type="match status" value="1"/>
</dbReference>